<protein>
    <recommendedName>
        <fullName evidence="1">Protein MsAc7_16740</fullName>
    </recommendedName>
</protein>
<name>A0AA96VGG2_9EURY</name>
<evidence type="ECO:0000259" key="2">
    <source>
        <dbReference type="PROSITE" id="PS51112"/>
    </source>
</evidence>
<dbReference type="InterPro" id="IPR036071">
    <property type="entry name" value="AMMECR1_dom_sf"/>
</dbReference>
<accession>A0AA96VGG2</accession>
<reference evidence="3 4" key="1">
    <citation type="submission" date="2023-07" db="EMBL/GenBank/DDBJ databases">
        <title>Closed genoem sequence of Methanosarcinaceae archaeon Ac7.</title>
        <authorList>
            <person name="Poehlein A."/>
            <person name="Protasov E."/>
            <person name="Platt K."/>
            <person name="Reeh H."/>
            <person name="Daniel R."/>
            <person name="Brune A."/>
        </authorList>
    </citation>
    <scope>NUCLEOTIDE SEQUENCE [LARGE SCALE GENOMIC DNA]</scope>
    <source>
        <strain evidence="3 4">Ac7</strain>
    </source>
</reference>
<dbReference type="Gene3D" id="3.30.700.20">
    <property type="entry name" value="Hypothetical protein ph0010, domain 1"/>
    <property type="match status" value="1"/>
</dbReference>
<organism evidence="3 4">
    <name type="scientific">Methanolapillus millepedarum</name>
    <dbReference type="NCBI Taxonomy" id="3028296"/>
    <lineage>
        <taxon>Archaea</taxon>
        <taxon>Methanobacteriati</taxon>
        <taxon>Methanobacteriota</taxon>
        <taxon>Stenosarchaea group</taxon>
        <taxon>Methanomicrobia</taxon>
        <taxon>Methanosarcinales</taxon>
        <taxon>Methanosarcinaceae</taxon>
        <taxon>Methanolapillus</taxon>
    </lineage>
</organism>
<dbReference type="EMBL" id="CP131060">
    <property type="protein sequence ID" value="WNY26102.1"/>
    <property type="molecule type" value="Genomic_DNA"/>
</dbReference>
<dbReference type="NCBIfam" id="TIGR04335">
    <property type="entry name" value="AmmeMemoSam_A"/>
    <property type="match status" value="1"/>
</dbReference>
<sequence length="199" mass="22630">MSKYHLLTNEGILAVKLARQTIESMLNDEKPQRIPNLPLNFQEDRGVFVTLTLDGELRGCIGYPYPIMSFEKAVMKAAISAAFEDPRFFPIEKKDFNRVCVEVTALTIPEELEPPFTSYTNQIQIGKHGLMVEYQENRGLLLPQVAVEQGFDSIEFLCQTCIKAGLTPMAWKYGAKVYRIEGQIFHEIEPNGEIVEEKL</sequence>
<keyword evidence="4" id="KW-1185">Reference proteome</keyword>
<dbReference type="InterPro" id="IPR023472">
    <property type="entry name" value="Uncharacterised_MJ0810"/>
</dbReference>
<dbReference type="InterPro" id="IPR002733">
    <property type="entry name" value="AMMECR1_domain"/>
</dbReference>
<dbReference type="HAMAP" id="MF_00645">
    <property type="entry name" value="AMMECR1"/>
    <property type="match status" value="1"/>
</dbReference>
<dbReference type="GeneID" id="89230770"/>
<dbReference type="Gene3D" id="3.30.1490.150">
    <property type="entry name" value="Hypothetical protein ph0010, domain 2"/>
    <property type="match status" value="1"/>
</dbReference>
<evidence type="ECO:0000256" key="1">
    <source>
        <dbReference type="HAMAP-Rule" id="MF_00645"/>
    </source>
</evidence>
<dbReference type="Proteomes" id="UP001303587">
    <property type="component" value="Chromosome"/>
</dbReference>
<proteinExistence type="inferred from homology"/>
<gene>
    <name evidence="3" type="ORF">MsAc7_16740</name>
</gene>
<dbReference type="SUPFAM" id="SSF143447">
    <property type="entry name" value="AMMECR1-like"/>
    <property type="match status" value="1"/>
</dbReference>
<dbReference type="PANTHER" id="PTHR13016">
    <property type="entry name" value="AMMECR1 HOMOLOG"/>
    <property type="match status" value="1"/>
</dbReference>
<dbReference type="PANTHER" id="PTHR13016:SF0">
    <property type="entry name" value="AMME SYNDROME CANDIDATE GENE 1 PROTEIN"/>
    <property type="match status" value="1"/>
</dbReference>
<dbReference type="InterPro" id="IPR027623">
    <property type="entry name" value="AmmeMemoSam_A"/>
</dbReference>
<evidence type="ECO:0000313" key="4">
    <source>
        <dbReference type="Proteomes" id="UP001303587"/>
    </source>
</evidence>
<dbReference type="AlphaFoldDB" id="A0AA96VGG2"/>
<dbReference type="Pfam" id="PF01871">
    <property type="entry name" value="AMMECR1"/>
    <property type="match status" value="1"/>
</dbReference>
<dbReference type="PROSITE" id="PS51112">
    <property type="entry name" value="AMMECR1"/>
    <property type="match status" value="1"/>
</dbReference>
<evidence type="ECO:0000313" key="3">
    <source>
        <dbReference type="EMBL" id="WNY26102.1"/>
    </source>
</evidence>
<dbReference type="NCBIfam" id="TIGR00296">
    <property type="entry name" value="TIGR00296 family protein"/>
    <property type="match status" value="1"/>
</dbReference>
<dbReference type="InterPro" id="IPR023473">
    <property type="entry name" value="AMMECR1"/>
</dbReference>
<dbReference type="RefSeq" id="WP_338102435.1">
    <property type="nucleotide sequence ID" value="NZ_CP131060.1"/>
</dbReference>
<feature type="domain" description="AMMECR1" evidence="2">
    <location>
        <begin position="9"/>
        <end position="196"/>
    </location>
</feature>
<dbReference type="InterPro" id="IPR027485">
    <property type="entry name" value="AMMECR1_N"/>
</dbReference>